<gene>
    <name evidence="4" type="primary">RvY_12335-1</name>
    <name evidence="4" type="synonym">RvY_12335.1</name>
    <name evidence="4" type="ORF">RvY_12335</name>
</gene>
<dbReference type="GO" id="GO:0003677">
    <property type="term" value="F:DNA binding"/>
    <property type="evidence" value="ECO:0007669"/>
    <property type="project" value="UniProtKB-KW"/>
</dbReference>
<dbReference type="Proteomes" id="UP000186922">
    <property type="component" value="Unassembled WGS sequence"/>
</dbReference>
<keyword evidence="3" id="KW-0804">Transcription</keyword>
<sequence length="114" mass="12681">MATRPEIRNIVATCTLGCSLNLEHIEDNVPLTLHTPKLFFGLILCVLHPYKADCHLYRNGKMTVNGGCTLRSSKSLARRFCSLLRDIGYQDAQVTDYKVVNMVACCNYAGKPTS</sequence>
<dbReference type="Pfam" id="PF00352">
    <property type="entry name" value="TBP"/>
    <property type="match status" value="1"/>
</dbReference>
<evidence type="ECO:0000256" key="1">
    <source>
        <dbReference type="ARBA" id="ARBA00005560"/>
    </source>
</evidence>
<keyword evidence="5" id="KW-1185">Reference proteome</keyword>
<evidence type="ECO:0000256" key="2">
    <source>
        <dbReference type="ARBA" id="ARBA00023125"/>
    </source>
</evidence>
<dbReference type="InterPro" id="IPR012295">
    <property type="entry name" value="TBP_dom_sf"/>
</dbReference>
<organism evidence="4 5">
    <name type="scientific">Ramazzottius varieornatus</name>
    <name type="common">Water bear</name>
    <name type="synonym">Tardigrade</name>
    <dbReference type="NCBI Taxonomy" id="947166"/>
    <lineage>
        <taxon>Eukaryota</taxon>
        <taxon>Metazoa</taxon>
        <taxon>Ecdysozoa</taxon>
        <taxon>Tardigrada</taxon>
        <taxon>Eutardigrada</taxon>
        <taxon>Parachela</taxon>
        <taxon>Hypsibioidea</taxon>
        <taxon>Ramazzottiidae</taxon>
        <taxon>Ramazzottius</taxon>
    </lineage>
</organism>
<dbReference type="InterPro" id="IPR000814">
    <property type="entry name" value="TBP"/>
</dbReference>
<dbReference type="SUPFAM" id="SSF55945">
    <property type="entry name" value="TATA-box binding protein-like"/>
    <property type="match status" value="1"/>
</dbReference>
<proteinExistence type="inferred from homology"/>
<accession>A0A1D1VJ55</accession>
<reference evidence="4 5" key="1">
    <citation type="journal article" date="2016" name="Nat. Commun.">
        <title>Extremotolerant tardigrade genome and improved radiotolerance of human cultured cells by tardigrade-unique protein.</title>
        <authorList>
            <person name="Hashimoto T."/>
            <person name="Horikawa D.D."/>
            <person name="Saito Y."/>
            <person name="Kuwahara H."/>
            <person name="Kozuka-Hata H."/>
            <person name="Shin-I T."/>
            <person name="Minakuchi Y."/>
            <person name="Ohishi K."/>
            <person name="Motoyama A."/>
            <person name="Aizu T."/>
            <person name="Enomoto A."/>
            <person name="Kondo K."/>
            <person name="Tanaka S."/>
            <person name="Hara Y."/>
            <person name="Koshikawa S."/>
            <person name="Sagara H."/>
            <person name="Miura T."/>
            <person name="Yokobori S."/>
            <person name="Miyagawa K."/>
            <person name="Suzuki Y."/>
            <person name="Kubo T."/>
            <person name="Oyama M."/>
            <person name="Kohara Y."/>
            <person name="Fujiyama A."/>
            <person name="Arakawa K."/>
            <person name="Katayama T."/>
            <person name="Toyoda A."/>
            <person name="Kunieda T."/>
        </authorList>
    </citation>
    <scope>NUCLEOTIDE SEQUENCE [LARGE SCALE GENOMIC DNA]</scope>
    <source>
        <strain evidence="4 5">YOKOZUNA-1</strain>
    </source>
</reference>
<name>A0A1D1VJ55_RAMVA</name>
<dbReference type="Gene3D" id="3.30.310.10">
    <property type="entry name" value="TATA-Binding Protein"/>
    <property type="match status" value="1"/>
</dbReference>
<dbReference type="STRING" id="947166.A0A1D1VJ55"/>
<comment type="caution">
    <text evidence="4">The sequence shown here is derived from an EMBL/GenBank/DDBJ whole genome shotgun (WGS) entry which is preliminary data.</text>
</comment>
<evidence type="ECO:0000256" key="3">
    <source>
        <dbReference type="ARBA" id="ARBA00023163"/>
    </source>
</evidence>
<protein>
    <submittedName>
        <fullName evidence="4">Uncharacterized protein</fullName>
    </submittedName>
</protein>
<dbReference type="PANTHER" id="PTHR10126">
    <property type="entry name" value="TATA-BOX BINDING PROTEIN"/>
    <property type="match status" value="1"/>
</dbReference>
<dbReference type="AlphaFoldDB" id="A0A1D1VJ55"/>
<evidence type="ECO:0000313" key="5">
    <source>
        <dbReference type="Proteomes" id="UP000186922"/>
    </source>
</evidence>
<keyword evidence="2" id="KW-0238">DNA-binding</keyword>
<evidence type="ECO:0000313" key="4">
    <source>
        <dbReference type="EMBL" id="GAV01657.1"/>
    </source>
</evidence>
<comment type="similarity">
    <text evidence="1">Belongs to the TBP family.</text>
</comment>
<dbReference type="GO" id="GO:0006352">
    <property type="term" value="P:DNA-templated transcription initiation"/>
    <property type="evidence" value="ECO:0007669"/>
    <property type="project" value="InterPro"/>
</dbReference>
<dbReference type="EMBL" id="BDGG01000007">
    <property type="protein sequence ID" value="GAV01657.1"/>
    <property type="molecule type" value="Genomic_DNA"/>
</dbReference>